<evidence type="ECO:0000256" key="1">
    <source>
        <dbReference type="ARBA" id="ARBA00004141"/>
    </source>
</evidence>
<keyword evidence="8" id="KW-1185">Reference proteome</keyword>
<dbReference type="Pfam" id="PF04610">
    <property type="entry name" value="TrbL"/>
    <property type="match status" value="1"/>
</dbReference>
<feature type="transmembrane region" description="Helical" evidence="6">
    <location>
        <begin position="169"/>
        <end position="187"/>
    </location>
</feature>
<name>A0A518N616_9GAMM</name>
<dbReference type="KEGG" id="lug:FPZ22_11120"/>
<sequence length="334" mass="34679">MAIEAAAGLGVAILDRVRAQSLPDMVFFHEINSFLDDEITEFAGNLLGRVVTVAGSAALSLLTLWILVQGWRIATGLSREPMMALVGDALKAVLVIGIATGAAAGSGSTYRVLTDGLGEAVTGVVTGRDDGGPYRDIDRALALMQVALEVIDSIDGDGDLLTEQRKARAMWFAGAGLGGPAIIAAGMLLLNRIAVALIVGLGPLFILCLLFRATRPLFSRWLHYGLGTLFSLAVLTVMVTLAMDMVIAVGMAFWVADWLTGAPQESLSSMAMQQGGLGLILTMLVVSAPPMAAMFFNGVLGQFSPYNAVGAATGRDHAPPPGSGLPPGTVGRDG</sequence>
<gene>
    <name evidence="7" type="ORF">FPZ22_11120</name>
</gene>
<dbReference type="AlphaFoldDB" id="A0A518N616"/>
<proteinExistence type="predicted"/>
<dbReference type="RefSeq" id="WP_144892991.1">
    <property type="nucleotide sequence ID" value="NZ_CP042218.1"/>
</dbReference>
<protein>
    <submittedName>
        <fullName evidence="7">Type IV secretion system protein</fullName>
    </submittedName>
</protein>
<feature type="region of interest" description="Disordered" evidence="5">
    <location>
        <begin position="315"/>
        <end position="334"/>
    </location>
</feature>
<evidence type="ECO:0000313" key="7">
    <source>
        <dbReference type="EMBL" id="QDW67366.1"/>
    </source>
</evidence>
<evidence type="ECO:0000256" key="4">
    <source>
        <dbReference type="ARBA" id="ARBA00023136"/>
    </source>
</evidence>
<dbReference type="Proteomes" id="UP000316584">
    <property type="component" value="Chromosome"/>
</dbReference>
<dbReference type="GO" id="GO:0030255">
    <property type="term" value="P:protein secretion by the type IV secretion system"/>
    <property type="evidence" value="ECO:0007669"/>
    <property type="project" value="InterPro"/>
</dbReference>
<dbReference type="EMBL" id="CP042218">
    <property type="protein sequence ID" value="QDW67366.1"/>
    <property type="molecule type" value="Genomic_DNA"/>
</dbReference>
<evidence type="ECO:0000256" key="6">
    <source>
        <dbReference type="SAM" id="Phobius"/>
    </source>
</evidence>
<keyword evidence="2 6" id="KW-0812">Transmembrane</keyword>
<keyword evidence="4 6" id="KW-0472">Membrane</keyword>
<evidence type="ECO:0000256" key="2">
    <source>
        <dbReference type="ARBA" id="ARBA00022692"/>
    </source>
</evidence>
<dbReference type="GO" id="GO:0016020">
    <property type="term" value="C:membrane"/>
    <property type="evidence" value="ECO:0007669"/>
    <property type="project" value="UniProtKB-SubCell"/>
</dbReference>
<accession>A0A518N616</accession>
<organism evidence="7 8">
    <name type="scientific">Luteimonas granuli</name>
    <dbReference type="NCBI Taxonomy" id="1176533"/>
    <lineage>
        <taxon>Bacteria</taxon>
        <taxon>Pseudomonadati</taxon>
        <taxon>Pseudomonadota</taxon>
        <taxon>Gammaproteobacteria</taxon>
        <taxon>Lysobacterales</taxon>
        <taxon>Lysobacteraceae</taxon>
        <taxon>Luteimonas</taxon>
    </lineage>
</organism>
<feature type="transmembrane region" description="Helical" evidence="6">
    <location>
        <begin position="43"/>
        <end position="68"/>
    </location>
</feature>
<reference evidence="7 8" key="1">
    <citation type="submission" date="2019-07" db="EMBL/GenBank/DDBJ databases">
        <title>Full genome sequence of Luteimonas sp. Gr-4.</title>
        <authorList>
            <person name="Im W.-T."/>
        </authorList>
    </citation>
    <scope>NUCLEOTIDE SEQUENCE [LARGE SCALE GENOMIC DNA]</scope>
    <source>
        <strain evidence="7 8">Gr-4</strain>
    </source>
</reference>
<keyword evidence="3 6" id="KW-1133">Transmembrane helix</keyword>
<evidence type="ECO:0000256" key="5">
    <source>
        <dbReference type="SAM" id="MobiDB-lite"/>
    </source>
</evidence>
<feature type="transmembrane region" description="Helical" evidence="6">
    <location>
        <begin position="223"/>
        <end position="256"/>
    </location>
</feature>
<feature type="transmembrane region" description="Helical" evidence="6">
    <location>
        <begin position="276"/>
        <end position="296"/>
    </location>
</feature>
<dbReference type="InterPro" id="IPR007688">
    <property type="entry name" value="Conjugal_tfr_TrbL/VirB6"/>
</dbReference>
<evidence type="ECO:0000313" key="8">
    <source>
        <dbReference type="Proteomes" id="UP000316584"/>
    </source>
</evidence>
<feature type="transmembrane region" description="Helical" evidence="6">
    <location>
        <begin position="193"/>
        <end position="211"/>
    </location>
</feature>
<comment type="subcellular location">
    <subcellularLocation>
        <location evidence="1">Membrane</location>
        <topology evidence="1">Multi-pass membrane protein</topology>
    </subcellularLocation>
</comment>
<dbReference type="OrthoDB" id="5634624at2"/>
<evidence type="ECO:0000256" key="3">
    <source>
        <dbReference type="ARBA" id="ARBA00022989"/>
    </source>
</evidence>